<dbReference type="EMBL" id="RWJN01000525">
    <property type="protein sequence ID" value="TCD60925.1"/>
    <property type="molecule type" value="Genomic_DNA"/>
</dbReference>
<evidence type="ECO:0000313" key="1">
    <source>
        <dbReference type="EMBL" id="TCD60925.1"/>
    </source>
</evidence>
<gene>
    <name evidence="1" type="ORF">EIP91_009278</name>
</gene>
<dbReference type="Proteomes" id="UP000292702">
    <property type="component" value="Unassembled WGS sequence"/>
</dbReference>
<evidence type="ECO:0000313" key="2">
    <source>
        <dbReference type="Proteomes" id="UP000292702"/>
    </source>
</evidence>
<keyword evidence="2" id="KW-1185">Reference proteome</keyword>
<accession>A0A4R0R785</accession>
<reference evidence="1 2" key="1">
    <citation type="submission" date="2018-11" db="EMBL/GenBank/DDBJ databases">
        <title>Genome assembly of Steccherinum ochraceum LE-BIN_3174, the white-rot fungus of the Steccherinaceae family (The Residual Polyporoid clade, Polyporales, Basidiomycota).</title>
        <authorList>
            <person name="Fedorova T.V."/>
            <person name="Glazunova O.A."/>
            <person name="Landesman E.O."/>
            <person name="Moiseenko K.V."/>
            <person name="Psurtseva N.V."/>
            <person name="Savinova O.S."/>
            <person name="Shakhova N.V."/>
            <person name="Tyazhelova T.V."/>
            <person name="Vasina D.V."/>
        </authorList>
    </citation>
    <scope>NUCLEOTIDE SEQUENCE [LARGE SCALE GENOMIC DNA]</scope>
    <source>
        <strain evidence="1 2">LE-BIN_3174</strain>
    </source>
</reference>
<name>A0A4R0R785_9APHY</name>
<proteinExistence type="predicted"/>
<organism evidence="1 2">
    <name type="scientific">Steccherinum ochraceum</name>
    <dbReference type="NCBI Taxonomy" id="92696"/>
    <lineage>
        <taxon>Eukaryota</taxon>
        <taxon>Fungi</taxon>
        <taxon>Dikarya</taxon>
        <taxon>Basidiomycota</taxon>
        <taxon>Agaricomycotina</taxon>
        <taxon>Agaricomycetes</taxon>
        <taxon>Polyporales</taxon>
        <taxon>Steccherinaceae</taxon>
        <taxon>Steccherinum</taxon>
    </lineage>
</organism>
<feature type="non-terminal residue" evidence="1">
    <location>
        <position position="78"/>
    </location>
</feature>
<comment type="caution">
    <text evidence="1">The sequence shown here is derived from an EMBL/GenBank/DDBJ whole genome shotgun (WGS) entry which is preliminary data.</text>
</comment>
<sequence>MRAAKSSPQPSFQPIPLLSTCSTLLQLELQLNKMAHASDLFPLLTTPNLPDGASEIHPLAHLPCANHDVGRAWVCPNV</sequence>
<protein>
    <submittedName>
        <fullName evidence="1">Uncharacterized protein</fullName>
    </submittedName>
</protein>
<dbReference type="AlphaFoldDB" id="A0A4R0R785"/>